<dbReference type="SUPFAM" id="SSF56801">
    <property type="entry name" value="Acetyl-CoA synthetase-like"/>
    <property type="match status" value="1"/>
</dbReference>
<dbReference type="InterPro" id="IPR050237">
    <property type="entry name" value="ATP-dep_AMP-bd_enzyme"/>
</dbReference>
<dbReference type="InterPro" id="IPR045851">
    <property type="entry name" value="AMP-bd_C_sf"/>
</dbReference>
<keyword evidence="4" id="KW-1185">Reference proteome</keyword>
<dbReference type="InterPro" id="IPR000873">
    <property type="entry name" value="AMP-dep_synth/lig_dom"/>
</dbReference>
<feature type="domain" description="AMP-binding enzyme C-terminal" evidence="2">
    <location>
        <begin position="427"/>
        <end position="496"/>
    </location>
</feature>
<reference evidence="3 4" key="1">
    <citation type="submission" date="2018-12" db="EMBL/GenBank/DDBJ databases">
        <authorList>
            <consortium name="Pathogen Informatics"/>
        </authorList>
    </citation>
    <scope>NUCLEOTIDE SEQUENCE [LARGE SCALE GENOMIC DNA]</scope>
    <source>
        <strain evidence="3 4">NCTC12967</strain>
    </source>
</reference>
<evidence type="ECO:0000259" key="1">
    <source>
        <dbReference type="Pfam" id="PF00501"/>
    </source>
</evidence>
<sequence>MFKYKDFETLNYMRDIVKSWTEKADSPAIIDNTDFLTGRQCAAIAKAAIDVMEANGTQRGDVVAFTGSDTLAKIPVLVGMFFSGRVSSALAPFASAPSRRHMLNESGAKLLFVDRATRHMAEEVMTDEYSCPIVEEESFTDLTAEIDPEELLVHADRNKAGDWNTLRYTSGSTGTPKGMLLTHRSTELMTYNYINRIGGVGLEGRFLCTMPLSSLEGCGMAQMFATSGLVPCIYRGRATPAGILSEMERYRITALFLPSSQMTAIVRDPSFEMTDLSALKSIVYAGQTISPTDLNEAIEAIGGDKLLQAYGQTEAGMLSALDQADHCSGDPEILSSAGRLFFPEDIEIRDDDGNVVPEGVSGEIFVKGDYINSARWTPERSWVSTVQPDGWMATTDMARRIGDRIWITGRKRDMVLYRGYNVPTRPIEEALQRYEGVLDAVVHPVEDSYAGEVVFAWLKLNEDATVDKEAVSDFIQANVSKWSRPSYIEFVDTLPQVSALKKTDKVSLRRWAEERLAEGRVERLKGADGVL</sequence>
<dbReference type="PANTHER" id="PTHR43767:SF10">
    <property type="entry name" value="SURFACTIN SYNTHASE SUBUNIT 1"/>
    <property type="match status" value="1"/>
</dbReference>
<feature type="domain" description="AMP-dependent synthetase/ligase" evidence="1">
    <location>
        <begin position="20"/>
        <end position="370"/>
    </location>
</feature>
<dbReference type="PANTHER" id="PTHR43767">
    <property type="entry name" value="LONG-CHAIN-FATTY-ACID--COA LIGASE"/>
    <property type="match status" value="1"/>
</dbReference>
<proteinExistence type="predicted"/>
<dbReference type="GO" id="GO:0004467">
    <property type="term" value="F:long-chain fatty acid-CoA ligase activity"/>
    <property type="evidence" value="ECO:0007669"/>
    <property type="project" value="UniProtKB-EC"/>
</dbReference>
<name>A0A3S4Y0C6_9ACTN</name>
<evidence type="ECO:0000313" key="4">
    <source>
        <dbReference type="Proteomes" id="UP000273044"/>
    </source>
</evidence>
<dbReference type="AlphaFoldDB" id="A0A3S4Y0C6"/>
<keyword evidence="3" id="KW-0436">Ligase</keyword>
<accession>A0A3S4Y0C6</accession>
<dbReference type="RefSeq" id="WP_061787652.1">
    <property type="nucleotide sequence ID" value="NZ_LR134406.1"/>
</dbReference>
<gene>
    <name evidence="3" type="primary">fadD</name>
    <name evidence="3" type="ORF">NCTC12967_02708</name>
</gene>
<dbReference type="EMBL" id="LR134406">
    <property type="protein sequence ID" value="VEH71388.1"/>
    <property type="molecule type" value="Genomic_DNA"/>
</dbReference>
<dbReference type="InterPro" id="IPR042099">
    <property type="entry name" value="ANL_N_sf"/>
</dbReference>
<dbReference type="EC" id="6.2.1.3" evidence="3"/>
<dbReference type="Gene3D" id="3.40.50.12780">
    <property type="entry name" value="N-terminal domain of ligase-like"/>
    <property type="match status" value="1"/>
</dbReference>
<dbReference type="CDD" id="cd04433">
    <property type="entry name" value="AFD_class_I"/>
    <property type="match status" value="1"/>
</dbReference>
<dbReference type="GeneID" id="64408129"/>
<organism evidence="3 4">
    <name type="scientific">Arachnia propionica</name>
    <dbReference type="NCBI Taxonomy" id="1750"/>
    <lineage>
        <taxon>Bacteria</taxon>
        <taxon>Bacillati</taxon>
        <taxon>Actinomycetota</taxon>
        <taxon>Actinomycetes</taxon>
        <taxon>Propionibacteriales</taxon>
        <taxon>Propionibacteriaceae</taxon>
        <taxon>Arachnia</taxon>
    </lineage>
</organism>
<dbReference type="Gene3D" id="3.30.300.30">
    <property type="match status" value="1"/>
</dbReference>
<dbReference type="Pfam" id="PF00501">
    <property type="entry name" value="AMP-binding"/>
    <property type="match status" value="1"/>
</dbReference>
<dbReference type="InterPro" id="IPR025110">
    <property type="entry name" value="AMP-bd_C"/>
</dbReference>
<evidence type="ECO:0000259" key="2">
    <source>
        <dbReference type="Pfam" id="PF13193"/>
    </source>
</evidence>
<evidence type="ECO:0000313" key="3">
    <source>
        <dbReference type="EMBL" id="VEH71388.1"/>
    </source>
</evidence>
<dbReference type="Pfam" id="PF13193">
    <property type="entry name" value="AMP-binding_C"/>
    <property type="match status" value="1"/>
</dbReference>
<dbReference type="Proteomes" id="UP000273044">
    <property type="component" value="Chromosome"/>
</dbReference>
<protein>
    <submittedName>
        <fullName evidence="3">Long-chain-fatty-acid--CoA ligase</fullName>
        <ecNumber evidence="3">6.2.1.3</ecNumber>
    </submittedName>
</protein>